<sequence length="135" mass="14803">MNVICRSQLHSILESWDPWDLGEATLSTNLQMGMDDARSSLFGLHVVERLGGGDVAVRGFLPGIYAFFQSRVGKSPQTGPQSCMPQRTDFSTATSATIITGKSQLDRICRMCSTIMQSYPSCSRAETGHTPLRSR</sequence>
<keyword evidence="2" id="KW-1185">Reference proteome</keyword>
<dbReference type="OrthoDB" id="10571977at2759"/>
<evidence type="ECO:0000313" key="2">
    <source>
        <dbReference type="Proteomes" id="UP000054018"/>
    </source>
</evidence>
<reference evidence="2" key="2">
    <citation type="submission" date="2015-01" db="EMBL/GenBank/DDBJ databases">
        <title>Evolutionary Origins and Diversification of the Mycorrhizal Mutualists.</title>
        <authorList>
            <consortium name="DOE Joint Genome Institute"/>
            <consortium name="Mycorrhizal Genomics Consortium"/>
            <person name="Kohler A."/>
            <person name="Kuo A."/>
            <person name="Nagy L.G."/>
            <person name="Floudas D."/>
            <person name="Copeland A."/>
            <person name="Barry K.W."/>
            <person name="Cichocki N."/>
            <person name="Veneault-Fourrey C."/>
            <person name="LaButti K."/>
            <person name="Lindquist E.A."/>
            <person name="Lipzen A."/>
            <person name="Lundell T."/>
            <person name="Morin E."/>
            <person name="Murat C."/>
            <person name="Riley R."/>
            <person name="Ohm R."/>
            <person name="Sun H."/>
            <person name="Tunlid A."/>
            <person name="Henrissat B."/>
            <person name="Grigoriev I.V."/>
            <person name="Hibbett D.S."/>
            <person name="Martin F."/>
        </authorList>
    </citation>
    <scope>NUCLEOTIDE SEQUENCE [LARGE SCALE GENOMIC DNA]</scope>
    <source>
        <strain evidence="2">441</strain>
    </source>
</reference>
<reference evidence="1 2" key="1">
    <citation type="submission" date="2014-04" db="EMBL/GenBank/DDBJ databases">
        <authorList>
            <consortium name="DOE Joint Genome Institute"/>
            <person name="Kuo A."/>
            <person name="Kohler A."/>
            <person name="Costa M.D."/>
            <person name="Nagy L.G."/>
            <person name="Floudas D."/>
            <person name="Copeland A."/>
            <person name="Barry K.W."/>
            <person name="Cichocki N."/>
            <person name="Veneault-Fourrey C."/>
            <person name="LaButti K."/>
            <person name="Lindquist E.A."/>
            <person name="Lipzen A."/>
            <person name="Lundell T."/>
            <person name="Morin E."/>
            <person name="Murat C."/>
            <person name="Sun H."/>
            <person name="Tunlid A."/>
            <person name="Henrissat B."/>
            <person name="Grigoriev I.V."/>
            <person name="Hibbett D.S."/>
            <person name="Martin F."/>
            <person name="Nordberg H.P."/>
            <person name="Cantor M.N."/>
            <person name="Hua S.X."/>
        </authorList>
    </citation>
    <scope>NUCLEOTIDE SEQUENCE [LARGE SCALE GENOMIC DNA]</scope>
    <source>
        <strain evidence="1 2">441</strain>
    </source>
</reference>
<dbReference type="Proteomes" id="UP000054018">
    <property type="component" value="Unassembled WGS sequence"/>
</dbReference>
<protein>
    <submittedName>
        <fullName evidence="1">Uncharacterized protein</fullName>
    </submittedName>
</protein>
<gene>
    <name evidence="1" type="ORF">PISMIDRAFT_689243</name>
</gene>
<evidence type="ECO:0000313" key="1">
    <source>
        <dbReference type="EMBL" id="KIK12761.1"/>
    </source>
</evidence>
<name>A0A0C9Y736_9AGAM</name>
<organism evidence="1 2">
    <name type="scientific">Pisolithus microcarpus 441</name>
    <dbReference type="NCBI Taxonomy" id="765257"/>
    <lineage>
        <taxon>Eukaryota</taxon>
        <taxon>Fungi</taxon>
        <taxon>Dikarya</taxon>
        <taxon>Basidiomycota</taxon>
        <taxon>Agaricomycotina</taxon>
        <taxon>Agaricomycetes</taxon>
        <taxon>Agaricomycetidae</taxon>
        <taxon>Boletales</taxon>
        <taxon>Sclerodermatineae</taxon>
        <taxon>Pisolithaceae</taxon>
        <taxon>Pisolithus</taxon>
    </lineage>
</organism>
<dbReference type="HOGENOM" id="CLU_1886578_0_0_1"/>
<dbReference type="EMBL" id="KN834051">
    <property type="protein sequence ID" value="KIK12761.1"/>
    <property type="molecule type" value="Genomic_DNA"/>
</dbReference>
<proteinExistence type="predicted"/>
<accession>A0A0C9Y736</accession>
<dbReference type="AlphaFoldDB" id="A0A0C9Y736"/>